<dbReference type="Proteomes" id="UP001500503">
    <property type="component" value="Unassembled WGS sequence"/>
</dbReference>
<accession>A0ABP8PNK9</accession>
<dbReference type="RefSeq" id="WP_345461342.1">
    <property type="nucleotide sequence ID" value="NZ_BAABHF010000016.1"/>
</dbReference>
<protein>
    <submittedName>
        <fullName evidence="1">ATP-grasp ribosomal peptide maturase</fullName>
    </submittedName>
</protein>
<dbReference type="EMBL" id="BAABHF010000016">
    <property type="protein sequence ID" value="GAA4490521.1"/>
    <property type="molecule type" value="Genomic_DNA"/>
</dbReference>
<name>A0ABP8PNK9_9ACTN</name>
<organism evidence="1 2">
    <name type="scientific">Actinoallomurus oryzae</name>
    <dbReference type="NCBI Taxonomy" id="502180"/>
    <lineage>
        <taxon>Bacteria</taxon>
        <taxon>Bacillati</taxon>
        <taxon>Actinomycetota</taxon>
        <taxon>Actinomycetes</taxon>
        <taxon>Streptosporangiales</taxon>
        <taxon>Thermomonosporaceae</taxon>
        <taxon>Actinoallomurus</taxon>
    </lineage>
</organism>
<keyword evidence="2" id="KW-1185">Reference proteome</keyword>
<dbReference type="Gene3D" id="3.30.470.20">
    <property type="entry name" value="ATP-grasp fold, B domain"/>
    <property type="match status" value="1"/>
</dbReference>
<dbReference type="SUPFAM" id="SSF56059">
    <property type="entry name" value="Glutathione synthetase ATP-binding domain-like"/>
    <property type="match status" value="1"/>
</dbReference>
<evidence type="ECO:0000313" key="2">
    <source>
        <dbReference type="Proteomes" id="UP001500503"/>
    </source>
</evidence>
<reference evidence="2" key="1">
    <citation type="journal article" date="2019" name="Int. J. Syst. Evol. Microbiol.">
        <title>The Global Catalogue of Microorganisms (GCM) 10K type strain sequencing project: providing services to taxonomists for standard genome sequencing and annotation.</title>
        <authorList>
            <consortium name="The Broad Institute Genomics Platform"/>
            <consortium name="The Broad Institute Genome Sequencing Center for Infectious Disease"/>
            <person name="Wu L."/>
            <person name="Ma J."/>
        </authorList>
    </citation>
    <scope>NUCLEOTIDE SEQUENCE [LARGE SCALE GENOMIC DNA]</scope>
    <source>
        <strain evidence="2">JCM 17933</strain>
    </source>
</reference>
<comment type="caution">
    <text evidence="1">The sequence shown here is derived from an EMBL/GenBank/DDBJ whole genome shotgun (WGS) entry which is preliminary data.</text>
</comment>
<evidence type="ECO:0000313" key="1">
    <source>
        <dbReference type="EMBL" id="GAA4490521.1"/>
    </source>
</evidence>
<gene>
    <name evidence="1" type="primary">tgmB_1</name>
    <name evidence="1" type="ORF">GCM10023191_022810</name>
</gene>
<sequence>MTASRVERVVLVVAGRDDLFSDKIILSLQSRGVDAVRLDLSAAPLRMDCVLTDAAWHGVMQARNGRPVRLEQVTSVLWRWGGKIPGHPDIADEDQRAWAAQEDTEAALGVLRSLPAYWMSHPDRLAAVEGNKPTQLRDAARAGLTVPRTLITSDGTAANAWMRPDTPHIYKAFRAPYKPRHGTPGWVLATRIRGPLPDELCAASIVQELIHGTPIRMTVIGGETFAVAVKGISYDVDWRPHQTDAALQPVAIPDGIGQAIRRLMAEWGLSYGTLDFIDTGDDWVFLEVNALGAYGFVEEATGLPLTRTIAETLARGKDL</sequence>
<proteinExistence type="predicted"/>